<dbReference type="EMBL" id="JABDJR010000394">
    <property type="protein sequence ID" value="NNF07070.1"/>
    <property type="molecule type" value="Genomic_DNA"/>
</dbReference>
<sequence>MEFERFRPTLACPDCRCPLKDQGSDKLECLECKASYPVVNGVPRLLSGQSSDVGEAGDAFFFRDDTREAVADRWGVRRLTNLPNPAIASRRPVKTKEVFEKHVVRGEGLILNLGSGVHKLYENPNVMNLDISPHGNVDVVGDGMALPLLDNQFDGAVLDAVLEHVPNPFRVIEEVHRVLKPGGFVLAHAPFLYPYHGAPHDYFRYTDSGLRQVFHQFEEVECDTDHLPTRSLQEIMRAYVGIFADGRKLSFLFRFVTAWLMWPWKFLDHYLQNKAKSHVVVTGFSYLGRKSKAE</sequence>
<gene>
    <name evidence="2" type="ORF">HKN21_09940</name>
</gene>
<name>A0A7Y2H2J1_UNCEI</name>
<evidence type="ECO:0000259" key="1">
    <source>
        <dbReference type="Pfam" id="PF08241"/>
    </source>
</evidence>
<organism evidence="2 3">
    <name type="scientific">Eiseniibacteriota bacterium</name>
    <dbReference type="NCBI Taxonomy" id="2212470"/>
    <lineage>
        <taxon>Bacteria</taxon>
        <taxon>Candidatus Eiseniibacteriota</taxon>
    </lineage>
</organism>
<dbReference type="InterPro" id="IPR005651">
    <property type="entry name" value="Trm112-like"/>
</dbReference>
<dbReference type="GO" id="GO:0008757">
    <property type="term" value="F:S-adenosylmethionine-dependent methyltransferase activity"/>
    <property type="evidence" value="ECO:0007669"/>
    <property type="project" value="InterPro"/>
</dbReference>
<dbReference type="SUPFAM" id="SSF158997">
    <property type="entry name" value="Trm112p-like"/>
    <property type="match status" value="1"/>
</dbReference>
<comment type="caution">
    <text evidence="2">The sequence shown here is derived from an EMBL/GenBank/DDBJ whole genome shotgun (WGS) entry which is preliminary data.</text>
</comment>
<dbReference type="InterPro" id="IPR013216">
    <property type="entry name" value="Methyltransf_11"/>
</dbReference>
<feature type="domain" description="Methyltransferase type 11" evidence="1">
    <location>
        <begin position="139"/>
        <end position="186"/>
    </location>
</feature>
<accession>A0A7Y2H2J1</accession>
<dbReference type="AlphaFoldDB" id="A0A7Y2H2J1"/>
<evidence type="ECO:0000313" key="3">
    <source>
        <dbReference type="Proteomes" id="UP000547674"/>
    </source>
</evidence>
<reference evidence="2 3" key="1">
    <citation type="submission" date="2020-03" db="EMBL/GenBank/DDBJ databases">
        <title>Metabolic flexibility allows generalist bacteria to become dominant in a frequently disturbed ecosystem.</title>
        <authorList>
            <person name="Chen Y.-J."/>
            <person name="Leung P.M."/>
            <person name="Bay S.K."/>
            <person name="Hugenholtz P."/>
            <person name="Kessler A.J."/>
            <person name="Shelley G."/>
            <person name="Waite D.W."/>
            <person name="Cook P.L."/>
            <person name="Greening C."/>
        </authorList>
    </citation>
    <scope>NUCLEOTIDE SEQUENCE [LARGE SCALE GENOMIC DNA]</scope>
    <source>
        <strain evidence="2">SS_bin_28</strain>
    </source>
</reference>
<evidence type="ECO:0000313" key="2">
    <source>
        <dbReference type="EMBL" id="NNF07070.1"/>
    </source>
</evidence>
<dbReference type="SUPFAM" id="SSF53335">
    <property type="entry name" value="S-adenosyl-L-methionine-dependent methyltransferases"/>
    <property type="match status" value="1"/>
</dbReference>
<dbReference type="Pfam" id="PF03966">
    <property type="entry name" value="Trm112p"/>
    <property type="match status" value="1"/>
</dbReference>
<keyword evidence="2" id="KW-0808">Transferase</keyword>
<keyword evidence="2" id="KW-0489">Methyltransferase</keyword>
<dbReference type="Gene3D" id="3.40.50.150">
    <property type="entry name" value="Vaccinia Virus protein VP39"/>
    <property type="match status" value="1"/>
</dbReference>
<proteinExistence type="predicted"/>
<dbReference type="GO" id="GO:0032259">
    <property type="term" value="P:methylation"/>
    <property type="evidence" value="ECO:0007669"/>
    <property type="project" value="UniProtKB-KW"/>
</dbReference>
<dbReference type="Pfam" id="PF08241">
    <property type="entry name" value="Methyltransf_11"/>
    <property type="match status" value="1"/>
</dbReference>
<dbReference type="InterPro" id="IPR029063">
    <property type="entry name" value="SAM-dependent_MTases_sf"/>
</dbReference>
<dbReference type="CDD" id="cd02440">
    <property type="entry name" value="AdoMet_MTases"/>
    <property type="match status" value="1"/>
</dbReference>
<dbReference type="Gene3D" id="2.20.25.10">
    <property type="match status" value="1"/>
</dbReference>
<protein>
    <submittedName>
        <fullName evidence="2">Methyltransferase domain-containing protein</fullName>
    </submittedName>
</protein>
<dbReference type="Proteomes" id="UP000547674">
    <property type="component" value="Unassembled WGS sequence"/>
</dbReference>